<dbReference type="AlphaFoldDB" id="A0A127EHV7"/>
<sequence length="256" mass="29674">MIYIGENKKGYSMVEKCSLTIDSSVFFGRGIFETILVLNNGVFLKEHLERLKNGCLNLNIPFNINEEELREFIKNEKIRNKALKITLTEKNIIYSTRDIPYGIEDYNRGFSLKLSEVRRNSTSKLTYLKSTCYIENIMEKEKAKNEGFDEVIFLNEREELTEGATSNIYFIKNNKIYTPKVSCGLLDGIIRGWIKNNFQVEEGCYNIGDLRNSEGIFISNSLLGIMRVSQFEEEFFGEKDLIEEIKSKYESSIISF</sequence>
<evidence type="ECO:0000313" key="7">
    <source>
        <dbReference type="Proteomes" id="UP000070260"/>
    </source>
</evidence>
<evidence type="ECO:0000256" key="4">
    <source>
        <dbReference type="RuleBase" id="RU004106"/>
    </source>
</evidence>
<comment type="cofactor">
    <cofactor evidence="1 5">
        <name>pyridoxal 5'-phosphate</name>
        <dbReference type="ChEBI" id="CHEBI:597326"/>
    </cofactor>
</comment>
<dbReference type="PATRIC" id="fig|1502.177.peg.1481"/>
<dbReference type="InterPro" id="IPR043131">
    <property type="entry name" value="BCAT-like_N"/>
</dbReference>
<dbReference type="SUPFAM" id="SSF56752">
    <property type="entry name" value="D-aminoacid aminotransferase-like PLP-dependent enzymes"/>
    <property type="match status" value="1"/>
</dbReference>
<organism evidence="6 7">
    <name type="scientific">Clostridium perfringens</name>
    <dbReference type="NCBI Taxonomy" id="1502"/>
    <lineage>
        <taxon>Bacteria</taxon>
        <taxon>Bacillati</taxon>
        <taxon>Bacillota</taxon>
        <taxon>Clostridia</taxon>
        <taxon>Eubacteriales</taxon>
        <taxon>Clostridiaceae</taxon>
        <taxon>Clostridium</taxon>
    </lineage>
</organism>
<evidence type="ECO:0000256" key="2">
    <source>
        <dbReference type="ARBA" id="ARBA00009320"/>
    </source>
</evidence>
<dbReference type="Pfam" id="PF01063">
    <property type="entry name" value="Aminotran_4"/>
    <property type="match status" value="1"/>
</dbReference>
<dbReference type="InterPro" id="IPR043132">
    <property type="entry name" value="BCAT-like_C"/>
</dbReference>
<dbReference type="GO" id="GO:0005829">
    <property type="term" value="C:cytosol"/>
    <property type="evidence" value="ECO:0007669"/>
    <property type="project" value="TreeGrafter"/>
</dbReference>
<dbReference type="Gene3D" id="3.20.10.10">
    <property type="entry name" value="D-amino Acid Aminotransferase, subunit A, domain 2"/>
    <property type="match status" value="1"/>
</dbReference>
<dbReference type="PROSITE" id="PS00770">
    <property type="entry name" value="AA_TRANSFER_CLASS_4"/>
    <property type="match status" value="1"/>
</dbReference>
<dbReference type="InterPro" id="IPR018300">
    <property type="entry name" value="Aminotrans_IV_CS"/>
</dbReference>
<dbReference type="RefSeq" id="WP_061427755.1">
    <property type="nucleotide sequence ID" value="NZ_CATNZO010000001.1"/>
</dbReference>
<keyword evidence="6" id="KW-0456">Lyase</keyword>
<keyword evidence="3 5" id="KW-0663">Pyridoxal phosphate</keyword>
<evidence type="ECO:0000256" key="5">
    <source>
        <dbReference type="RuleBase" id="RU004516"/>
    </source>
</evidence>
<dbReference type="PANTHER" id="PTHR42743">
    <property type="entry name" value="AMINO-ACID AMINOTRANSFERASE"/>
    <property type="match status" value="1"/>
</dbReference>
<dbReference type="InterPro" id="IPR036038">
    <property type="entry name" value="Aminotransferase-like"/>
</dbReference>
<dbReference type="Gene3D" id="3.30.470.10">
    <property type="match status" value="1"/>
</dbReference>
<dbReference type="OrthoDB" id="9805628at2"/>
<evidence type="ECO:0000256" key="1">
    <source>
        <dbReference type="ARBA" id="ARBA00001933"/>
    </source>
</evidence>
<dbReference type="Proteomes" id="UP000070260">
    <property type="component" value="Chromosome"/>
</dbReference>
<reference evidence="6 7" key="1">
    <citation type="journal article" date="2016" name="PLoS ONE">
        <title>Plasmid Characterization and Chromosome Analysis of Two netF+ Clostridium perfringens Isolates Associated with Foal and Canine Necrotizing Enteritis.</title>
        <authorList>
            <person name="Mehdizadeh Gohari I."/>
            <person name="Kropinski A.M."/>
            <person name="Weese S.J."/>
            <person name="Parreira V.R."/>
            <person name="Whitehead A.E."/>
            <person name="Boerlin P."/>
            <person name="Prescott J.F."/>
        </authorList>
    </citation>
    <scope>NUCLEOTIDE SEQUENCE [LARGE SCALE GENOMIC DNA]</scope>
    <source>
        <strain evidence="6 7">JP838</strain>
    </source>
</reference>
<dbReference type="GO" id="GO:0016829">
    <property type="term" value="F:lyase activity"/>
    <property type="evidence" value="ECO:0007669"/>
    <property type="project" value="UniProtKB-KW"/>
</dbReference>
<dbReference type="PANTHER" id="PTHR42743:SF11">
    <property type="entry name" value="AMINODEOXYCHORISMATE LYASE"/>
    <property type="match status" value="1"/>
</dbReference>
<protein>
    <submittedName>
        <fullName evidence="6">4-amino-4-deoxychorismate lyase</fullName>
    </submittedName>
</protein>
<evidence type="ECO:0000313" key="6">
    <source>
        <dbReference type="EMBL" id="AMN35549.1"/>
    </source>
</evidence>
<accession>A0A127EHV7</accession>
<dbReference type="GO" id="GO:0046394">
    <property type="term" value="P:carboxylic acid biosynthetic process"/>
    <property type="evidence" value="ECO:0007669"/>
    <property type="project" value="UniProtKB-ARBA"/>
</dbReference>
<comment type="similarity">
    <text evidence="2 4">Belongs to the class-IV pyridoxal-phosphate-dependent aminotransferase family.</text>
</comment>
<dbReference type="GO" id="GO:0008652">
    <property type="term" value="P:amino acid biosynthetic process"/>
    <property type="evidence" value="ECO:0007669"/>
    <property type="project" value="UniProtKB-ARBA"/>
</dbReference>
<dbReference type="EMBL" id="CP010994">
    <property type="protein sequence ID" value="AMN35549.1"/>
    <property type="molecule type" value="Genomic_DNA"/>
</dbReference>
<dbReference type="InterPro" id="IPR001544">
    <property type="entry name" value="Aminotrans_IV"/>
</dbReference>
<dbReference type="InterPro" id="IPR050571">
    <property type="entry name" value="Class-IV_PLP-Dep_Aminotrnsfr"/>
</dbReference>
<evidence type="ECO:0000256" key="3">
    <source>
        <dbReference type="ARBA" id="ARBA00022898"/>
    </source>
</evidence>
<gene>
    <name evidence="6" type="ORF">JFP838_07240</name>
</gene>
<proteinExistence type="inferred from homology"/>
<name>A0A127EHV7_CLOPF</name>
<dbReference type="CDD" id="cd00449">
    <property type="entry name" value="PLPDE_IV"/>
    <property type="match status" value="1"/>
</dbReference>
<dbReference type="FunFam" id="3.20.10.10:FF:000002">
    <property type="entry name" value="D-alanine aminotransferase"/>
    <property type="match status" value="1"/>
</dbReference>